<evidence type="ECO:0000256" key="7">
    <source>
        <dbReference type="ARBA" id="ARBA00022771"/>
    </source>
</evidence>
<dbReference type="CDD" id="cd20804">
    <property type="entry name" value="C1_DGKtheta_typeV_rpt2"/>
    <property type="match status" value="1"/>
</dbReference>
<keyword evidence="14" id="KW-1185">Reference proteome</keyword>
<dbReference type="InterPro" id="IPR012677">
    <property type="entry name" value="Nucleotide-bd_a/b_plait_sf"/>
</dbReference>
<evidence type="ECO:0000256" key="3">
    <source>
        <dbReference type="ARBA" id="ARBA00022679"/>
    </source>
</evidence>
<dbReference type="PANTHER" id="PTHR11255:SF54">
    <property type="entry name" value="DIACYLGLYCEROL KINASE THETA"/>
    <property type="match status" value="1"/>
</dbReference>
<sequence>TLIKDPVGHQWSPSSSLRRKFCNVCRKLLNDSSDYSCEVCEYYVHKSCKDSAINSCKRSATYNLKQKKGENEHHWQEGNLPSGSKCFLCKKSCSTSECLASVKCKWCPTTAHSGCYGHVTKQCDYGDFNHLMLPPSAVSLPNLALWRRMSNEVQKNFENMHLESSDEVLLSEHIDSEDEFLVDSPGDSVHSSDATNSIKVYDGKLDNPRLYKVVHASRTTKASQVLREALRLYQITDDPDNYYLTKTLDQSSERTLDAHEMPLQFGNRNKKTMIFLRIKNAEKSGNIRVYLAIERDGSSFKTIKVQYATNVADVIKNALIKFCLEDRRPEDFSLVMTHLFDGVRERAMQTDECPWKILTEMKRRSIREMKFTRFYLRPIYEPASNVILCVSNLPMMLKEDTYHSFLKEHIQHGNFAVDVLYPCSGTAFLSFETADLASKAMNELKTATLSGKSLFVKLIPNIHTEALSDKSIPLLVLVNVRSGGGQGNELLFDFQKLLNPHQVHSLSEGGPLPGLYAFRKLQSFRILVCGGDGTVGWVLSSIDECCKDLACRDPPVAILPLGTGNDLSRVLRWGAGYTGSEDTSALLMSVDQADVTSLDRWLIIFESSDTSGETFTAGVDLPNSFVMNNYFGIGSDAAVALDFHNAREEAPEKFTSRLHNKSVYFRVGLRNMVRKSMDFNENVSLQIDDTEVDLPTIEGIIVLNIASWGAGCDPWGQYSDDKFSTPSSCDNLLEVIGVTGVMHMGQIKSGIRSGIRLGQGSKINMRLKSELPVQVDGEPWYQAPGNIIIRPTLSQVKMLTRRSKTRSTKTEEPARALVSSTFYSFDEGGALIGSSRDKDTDSIFNESCALTEDHGSGDVSTTYTSEVSATMDTFFLSGALMSL</sequence>
<dbReference type="EC" id="2.7.1.107" evidence="12"/>
<dbReference type="Pfam" id="PF00781">
    <property type="entry name" value="DAGK_cat"/>
    <property type="match status" value="1"/>
</dbReference>
<comment type="similarity">
    <text evidence="2 12">Belongs to the eukaryotic diacylglycerol kinase family.</text>
</comment>
<dbReference type="Gene3D" id="3.10.20.90">
    <property type="entry name" value="Phosphatidylinositol 3-kinase Catalytic Subunit, Chain A, domain 1"/>
    <property type="match status" value="2"/>
</dbReference>
<keyword evidence="4" id="KW-0479">Metal-binding</keyword>
<dbReference type="GO" id="GO:0008270">
    <property type="term" value="F:zinc ion binding"/>
    <property type="evidence" value="ECO:0007669"/>
    <property type="project" value="UniProtKB-KW"/>
</dbReference>
<feature type="non-terminal residue" evidence="13">
    <location>
        <position position="883"/>
    </location>
</feature>
<evidence type="ECO:0000256" key="8">
    <source>
        <dbReference type="ARBA" id="ARBA00022777"/>
    </source>
</evidence>
<evidence type="ECO:0000256" key="1">
    <source>
        <dbReference type="ARBA" id="ARBA00004370"/>
    </source>
</evidence>
<dbReference type="InterPro" id="IPR016064">
    <property type="entry name" value="NAD/diacylglycerol_kinase_sf"/>
</dbReference>
<evidence type="ECO:0000256" key="5">
    <source>
        <dbReference type="ARBA" id="ARBA00022737"/>
    </source>
</evidence>
<comment type="catalytic activity">
    <reaction evidence="12">
        <text>a 1,2-diacyl-sn-glycerol + ATP = a 1,2-diacyl-sn-glycero-3-phosphate + ADP + H(+)</text>
        <dbReference type="Rhea" id="RHEA:10272"/>
        <dbReference type="ChEBI" id="CHEBI:15378"/>
        <dbReference type="ChEBI" id="CHEBI:17815"/>
        <dbReference type="ChEBI" id="CHEBI:30616"/>
        <dbReference type="ChEBI" id="CHEBI:58608"/>
        <dbReference type="ChEBI" id="CHEBI:456216"/>
        <dbReference type="EC" id="2.7.1.107"/>
    </reaction>
</comment>
<dbReference type="InterPro" id="IPR056392">
    <property type="entry name" value="DGKtheta_RBD"/>
</dbReference>
<dbReference type="SMART" id="SM00314">
    <property type="entry name" value="RA"/>
    <property type="match status" value="2"/>
</dbReference>
<evidence type="ECO:0000256" key="10">
    <source>
        <dbReference type="ARBA" id="ARBA00022840"/>
    </source>
</evidence>
<dbReference type="SMART" id="SM00045">
    <property type="entry name" value="DAGKa"/>
    <property type="match status" value="1"/>
</dbReference>
<dbReference type="SUPFAM" id="SSF57889">
    <property type="entry name" value="Cysteine-rich domain"/>
    <property type="match status" value="2"/>
</dbReference>
<gene>
    <name evidence="13" type="ORF">PACLA_8A036423</name>
</gene>
<evidence type="ECO:0000313" key="13">
    <source>
        <dbReference type="EMBL" id="CAB4002675.1"/>
    </source>
</evidence>
<dbReference type="AlphaFoldDB" id="A0A6S7HA51"/>
<dbReference type="Gene3D" id="3.30.70.330">
    <property type="match status" value="1"/>
</dbReference>
<comment type="subcellular location">
    <subcellularLocation>
        <location evidence="1">Membrane</location>
    </subcellularLocation>
</comment>
<dbReference type="Gene3D" id="3.40.50.10330">
    <property type="entry name" value="Probable inorganic polyphosphate/atp-NAD kinase, domain 1"/>
    <property type="match status" value="1"/>
</dbReference>
<dbReference type="GO" id="GO:0005524">
    <property type="term" value="F:ATP binding"/>
    <property type="evidence" value="ECO:0007669"/>
    <property type="project" value="UniProtKB-KW"/>
</dbReference>
<keyword evidence="3 12" id="KW-0808">Transferase</keyword>
<dbReference type="Proteomes" id="UP001152795">
    <property type="component" value="Unassembled WGS sequence"/>
</dbReference>
<dbReference type="InterPro" id="IPR017438">
    <property type="entry name" value="ATP-NAD_kinase_N"/>
</dbReference>
<dbReference type="Pfam" id="PF24099">
    <property type="entry name" value="RBD_DGKtheta"/>
    <property type="match status" value="1"/>
</dbReference>
<dbReference type="Pfam" id="PF00609">
    <property type="entry name" value="DAGK_acc"/>
    <property type="match status" value="1"/>
</dbReference>
<dbReference type="SMART" id="SM00046">
    <property type="entry name" value="DAGKc"/>
    <property type="match status" value="1"/>
</dbReference>
<dbReference type="Pfam" id="PF00130">
    <property type="entry name" value="C1_1"/>
    <property type="match status" value="2"/>
</dbReference>
<dbReference type="FunFam" id="2.60.200.40:FF:000004">
    <property type="entry name" value="Diacylglycerol kinase"/>
    <property type="match status" value="1"/>
</dbReference>
<dbReference type="Pfam" id="PF00788">
    <property type="entry name" value="RA"/>
    <property type="match status" value="2"/>
</dbReference>
<dbReference type="InterPro" id="IPR000159">
    <property type="entry name" value="RA_dom"/>
</dbReference>
<dbReference type="SMART" id="SM00109">
    <property type="entry name" value="C1"/>
    <property type="match status" value="2"/>
</dbReference>
<evidence type="ECO:0000256" key="12">
    <source>
        <dbReference type="RuleBase" id="RU361128"/>
    </source>
</evidence>
<dbReference type="GO" id="GO:0007200">
    <property type="term" value="P:phospholipase C-activating G protein-coupled receptor signaling pathway"/>
    <property type="evidence" value="ECO:0007669"/>
    <property type="project" value="InterPro"/>
</dbReference>
<dbReference type="EMBL" id="CACRXK020004416">
    <property type="protein sequence ID" value="CAB4002675.1"/>
    <property type="molecule type" value="Genomic_DNA"/>
</dbReference>
<dbReference type="CDD" id="cd20854">
    <property type="entry name" value="C1_DGKtheta_typeV_rpt3"/>
    <property type="match status" value="1"/>
</dbReference>
<protein>
    <recommendedName>
        <fullName evidence="12">Diacylglycerol kinase</fullName>
        <shortName evidence="12">DAG kinase</shortName>
        <ecNumber evidence="12">2.7.1.107</ecNumber>
    </recommendedName>
</protein>
<evidence type="ECO:0000256" key="9">
    <source>
        <dbReference type="ARBA" id="ARBA00022833"/>
    </source>
</evidence>
<keyword evidence="7" id="KW-0863">Zinc-finger</keyword>
<evidence type="ECO:0000256" key="11">
    <source>
        <dbReference type="ARBA" id="ARBA00023136"/>
    </source>
</evidence>
<dbReference type="SUPFAM" id="SSF111331">
    <property type="entry name" value="NAD kinase/diacylglycerol kinase-like"/>
    <property type="match status" value="1"/>
</dbReference>
<accession>A0A6S7HA51</accession>
<dbReference type="GO" id="GO:0003723">
    <property type="term" value="F:RNA binding"/>
    <property type="evidence" value="ECO:0007669"/>
    <property type="project" value="UniProtKB-UniRule"/>
</dbReference>
<dbReference type="PROSITE" id="PS50081">
    <property type="entry name" value="ZF_DAG_PE_2"/>
    <property type="match status" value="2"/>
</dbReference>
<keyword evidence="8 12" id="KW-0418">Kinase</keyword>
<dbReference type="InterPro" id="IPR000504">
    <property type="entry name" value="RRM_dom"/>
</dbReference>
<evidence type="ECO:0000313" key="14">
    <source>
        <dbReference type="Proteomes" id="UP001152795"/>
    </source>
</evidence>
<comment type="caution">
    <text evidence="13">The sequence shown here is derived from an EMBL/GenBank/DDBJ whole genome shotgun (WGS) entry which is preliminary data.</text>
</comment>
<dbReference type="Gene3D" id="2.60.200.40">
    <property type="match status" value="1"/>
</dbReference>
<evidence type="ECO:0000256" key="6">
    <source>
        <dbReference type="ARBA" id="ARBA00022741"/>
    </source>
</evidence>
<evidence type="ECO:0000256" key="2">
    <source>
        <dbReference type="ARBA" id="ARBA00009280"/>
    </source>
</evidence>
<dbReference type="InterPro" id="IPR001206">
    <property type="entry name" value="Diacylglycerol_kinase_cat_dom"/>
</dbReference>
<dbReference type="Gene3D" id="3.30.60.20">
    <property type="match status" value="2"/>
</dbReference>
<dbReference type="PROSITE" id="PS50102">
    <property type="entry name" value="RRM"/>
    <property type="match status" value="1"/>
</dbReference>
<dbReference type="GO" id="GO:0016020">
    <property type="term" value="C:membrane"/>
    <property type="evidence" value="ECO:0007669"/>
    <property type="project" value="UniProtKB-SubCell"/>
</dbReference>
<dbReference type="InterPro" id="IPR035979">
    <property type="entry name" value="RBD_domain_sf"/>
</dbReference>
<organism evidence="13 14">
    <name type="scientific">Paramuricea clavata</name>
    <name type="common">Red gorgonian</name>
    <name type="synonym">Violescent sea-whip</name>
    <dbReference type="NCBI Taxonomy" id="317549"/>
    <lineage>
        <taxon>Eukaryota</taxon>
        <taxon>Metazoa</taxon>
        <taxon>Cnidaria</taxon>
        <taxon>Anthozoa</taxon>
        <taxon>Octocorallia</taxon>
        <taxon>Malacalcyonacea</taxon>
        <taxon>Plexauridae</taxon>
        <taxon>Paramuricea</taxon>
    </lineage>
</organism>
<dbReference type="InterPro" id="IPR037607">
    <property type="entry name" value="DGK"/>
</dbReference>
<dbReference type="InterPro" id="IPR000756">
    <property type="entry name" value="Diacylglycerol_kin_accessory"/>
</dbReference>
<dbReference type="InterPro" id="IPR002219">
    <property type="entry name" value="PKC_DAG/PE"/>
</dbReference>
<dbReference type="PANTHER" id="PTHR11255">
    <property type="entry name" value="DIACYLGLYCEROL KINASE"/>
    <property type="match status" value="1"/>
</dbReference>
<dbReference type="PROSITE" id="PS50146">
    <property type="entry name" value="DAGK"/>
    <property type="match status" value="1"/>
</dbReference>
<dbReference type="GO" id="GO:0004143">
    <property type="term" value="F:ATP-dependent diacylglycerol kinase activity"/>
    <property type="evidence" value="ECO:0007669"/>
    <property type="project" value="UniProtKB-EC"/>
</dbReference>
<dbReference type="InterPro" id="IPR029071">
    <property type="entry name" value="Ubiquitin-like_domsf"/>
</dbReference>
<dbReference type="PROSITE" id="PS00479">
    <property type="entry name" value="ZF_DAG_PE_1"/>
    <property type="match status" value="1"/>
</dbReference>
<dbReference type="PROSITE" id="PS50200">
    <property type="entry name" value="RA"/>
    <property type="match status" value="2"/>
</dbReference>
<keyword evidence="5" id="KW-0677">Repeat</keyword>
<dbReference type="OrthoDB" id="242257at2759"/>
<keyword evidence="11" id="KW-0472">Membrane</keyword>
<keyword evidence="9" id="KW-0862">Zinc</keyword>
<evidence type="ECO:0000256" key="4">
    <source>
        <dbReference type="ARBA" id="ARBA00022723"/>
    </source>
</evidence>
<keyword evidence="6 12" id="KW-0547">Nucleotide-binding</keyword>
<reference evidence="13" key="1">
    <citation type="submission" date="2020-04" db="EMBL/GenBank/DDBJ databases">
        <authorList>
            <person name="Alioto T."/>
            <person name="Alioto T."/>
            <person name="Gomez Garrido J."/>
        </authorList>
    </citation>
    <scope>NUCLEOTIDE SEQUENCE</scope>
    <source>
        <strain evidence="13">A484AB</strain>
    </source>
</reference>
<name>A0A6S7HA51_PARCT</name>
<dbReference type="SUPFAM" id="SSF54236">
    <property type="entry name" value="Ubiquitin-like"/>
    <property type="match status" value="2"/>
</dbReference>
<keyword evidence="10 12" id="KW-0067">ATP-binding</keyword>
<proteinExistence type="inferred from homology"/>
<dbReference type="InterPro" id="IPR046349">
    <property type="entry name" value="C1-like_sf"/>
</dbReference>
<dbReference type="SUPFAM" id="SSF54928">
    <property type="entry name" value="RNA-binding domain, RBD"/>
    <property type="match status" value="1"/>
</dbReference>